<reference evidence="2" key="1">
    <citation type="submission" date="2014-10" db="EMBL/GenBank/DDBJ databases">
        <authorList>
            <person name="King R."/>
        </authorList>
    </citation>
    <scope>NUCLEOTIDE SEQUENCE [LARGE SCALE GENOMIC DNA]</scope>
    <source>
        <strain evidence="2">A3/5</strain>
    </source>
</reference>
<proteinExistence type="predicted"/>
<accession>A0A2L2TMQ5</accession>
<organism evidence="1 2">
    <name type="scientific">Fusarium venenatum</name>
    <dbReference type="NCBI Taxonomy" id="56646"/>
    <lineage>
        <taxon>Eukaryota</taxon>
        <taxon>Fungi</taxon>
        <taxon>Dikarya</taxon>
        <taxon>Ascomycota</taxon>
        <taxon>Pezizomycotina</taxon>
        <taxon>Sordariomycetes</taxon>
        <taxon>Hypocreomycetidae</taxon>
        <taxon>Hypocreales</taxon>
        <taxon>Nectriaceae</taxon>
        <taxon>Fusarium</taxon>
    </lineage>
</organism>
<dbReference type="Proteomes" id="UP000245910">
    <property type="component" value="Chromosome I"/>
</dbReference>
<evidence type="ECO:0000313" key="2">
    <source>
        <dbReference type="Proteomes" id="UP000245910"/>
    </source>
</evidence>
<evidence type="ECO:0000313" key="1">
    <source>
        <dbReference type="EMBL" id="CEI64566.1"/>
    </source>
</evidence>
<keyword evidence="2" id="KW-1185">Reference proteome</keyword>
<sequence>MYRQKYKSTGLISLVKPKTPPILAVATYQADQISIQRYGLSEAHRDGHAFYSNHQREVMTSLARHCSLHCTPQWIADQPPKDWDTKINSLRSLV</sequence>
<protein>
    <submittedName>
        <fullName evidence="1">Uncharacterized protein</fullName>
    </submittedName>
</protein>
<dbReference type="EMBL" id="LN649229">
    <property type="protein sequence ID" value="CEI64566.1"/>
    <property type="molecule type" value="Genomic_DNA"/>
</dbReference>
<dbReference type="AlphaFoldDB" id="A0A2L2TMQ5"/>
<name>A0A2L2TMQ5_9HYPO</name>